<dbReference type="SMART" id="SM00248">
    <property type="entry name" value="ANK"/>
    <property type="match status" value="3"/>
</dbReference>
<sequence>MEDETVSQRRKIQNREAQRRYRDNIKRKLRMAEARNCPSSSRCSDSRSTQTNVQKNNGRFAPMKEIEYRDGENDVETLEYSSSGSTIIHLAAKKGYHNIVRMLAEAGVDVSVKDDTGQTSLHLAALCGHNDTVLVLLDAGADIDAENQQGQTALFMAVDNGEESTVKILLDAGADPNVKTGISAFGSNIVTVDPKIITTSTPALEDSVEPET</sequence>
<evidence type="ECO:0000256" key="1">
    <source>
        <dbReference type="ARBA" id="ARBA00022737"/>
    </source>
</evidence>
<evidence type="ECO:0000256" key="3">
    <source>
        <dbReference type="PROSITE-ProRule" id="PRU00023"/>
    </source>
</evidence>
<feature type="compositionally biased region" description="Low complexity" evidence="4">
    <location>
        <begin position="39"/>
        <end position="48"/>
    </location>
</feature>
<feature type="compositionally biased region" description="Basic and acidic residues" evidence="4">
    <location>
        <begin position="13"/>
        <end position="33"/>
    </location>
</feature>
<evidence type="ECO:0000313" key="6">
    <source>
        <dbReference type="Proteomes" id="UP001285354"/>
    </source>
</evidence>
<dbReference type="PANTHER" id="PTHR24174">
    <property type="entry name" value="ANKYRIN REPEAT AND STERILE ALPHA MOTIF DOMAIN-CONTAINING PROTEIN 1"/>
    <property type="match status" value="1"/>
</dbReference>
<accession>A0AAD9T1N1</accession>
<organism evidence="5 6">
    <name type="scientific">Diplocarpon rosae</name>
    <dbReference type="NCBI Taxonomy" id="946125"/>
    <lineage>
        <taxon>Eukaryota</taxon>
        <taxon>Fungi</taxon>
        <taxon>Dikarya</taxon>
        <taxon>Ascomycota</taxon>
        <taxon>Pezizomycotina</taxon>
        <taxon>Leotiomycetes</taxon>
        <taxon>Helotiales</taxon>
        <taxon>Drepanopezizaceae</taxon>
        <taxon>Diplocarpon</taxon>
    </lineage>
</organism>
<reference evidence="5" key="1">
    <citation type="submission" date="2023-06" db="EMBL/GenBank/DDBJ databases">
        <title>Draft genome of Marssonina rosae.</title>
        <authorList>
            <person name="Cheng Q."/>
        </authorList>
    </citation>
    <scope>NUCLEOTIDE SEQUENCE</scope>
    <source>
        <strain evidence="5">R4</strain>
    </source>
</reference>
<dbReference type="AlphaFoldDB" id="A0AAD9T1N1"/>
<dbReference type="PROSITE" id="PS50297">
    <property type="entry name" value="ANK_REP_REGION"/>
    <property type="match status" value="3"/>
</dbReference>
<dbReference type="Pfam" id="PF12796">
    <property type="entry name" value="Ank_2"/>
    <property type="match status" value="1"/>
</dbReference>
<feature type="repeat" description="ANK" evidence="3">
    <location>
        <begin position="149"/>
        <end position="181"/>
    </location>
</feature>
<dbReference type="InterPro" id="IPR033635">
    <property type="entry name" value="ANKS1/Caskin"/>
</dbReference>
<dbReference type="SUPFAM" id="SSF48403">
    <property type="entry name" value="Ankyrin repeat"/>
    <property type="match status" value="1"/>
</dbReference>
<keyword evidence="1" id="KW-0677">Repeat</keyword>
<keyword evidence="6" id="KW-1185">Reference proteome</keyword>
<dbReference type="PROSITE" id="PS50088">
    <property type="entry name" value="ANK_REPEAT"/>
    <property type="match status" value="3"/>
</dbReference>
<evidence type="ECO:0000313" key="5">
    <source>
        <dbReference type="EMBL" id="KAK2627022.1"/>
    </source>
</evidence>
<comment type="caution">
    <text evidence="5">The sequence shown here is derived from an EMBL/GenBank/DDBJ whole genome shotgun (WGS) entry which is preliminary data.</text>
</comment>
<feature type="region of interest" description="Disordered" evidence="4">
    <location>
        <begin position="1"/>
        <end position="63"/>
    </location>
</feature>
<dbReference type="PANTHER" id="PTHR24174:SF1">
    <property type="entry name" value="IP14385P"/>
    <property type="match status" value="1"/>
</dbReference>
<dbReference type="EMBL" id="JAUBYV010000005">
    <property type="protein sequence ID" value="KAK2627022.1"/>
    <property type="molecule type" value="Genomic_DNA"/>
</dbReference>
<evidence type="ECO:0000256" key="4">
    <source>
        <dbReference type="SAM" id="MobiDB-lite"/>
    </source>
</evidence>
<dbReference type="CDD" id="cd14688">
    <property type="entry name" value="bZIP_YAP"/>
    <property type="match status" value="1"/>
</dbReference>
<dbReference type="PRINTS" id="PR01415">
    <property type="entry name" value="ANKYRIN"/>
</dbReference>
<dbReference type="GO" id="GO:0005829">
    <property type="term" value="C:cytosol"/>
    <property type="evidence" value="ECO:0007669"/>
    <property type="project" value="TreeGrafter"/>
</dbReference>
<dbReference type="InterPro" id="IPR002110">
    <property type="entry name" value="Ankyrin_rpt"/>
</dbReference>
<dbReference type="InterPro" id="IPR036770">
    <property type="entry name" value="Ankyrin_rpt-contain_sf"/>
</dbReference>
<keyword evidence="2 3" id="KW-0040">ANK repeat</keyword>
<feature type="repeat" description="ANK" evidence="3">
    <location>
        <begin position="83"/>
        <end position="115"/>
    </location>
</feature>
<dbReference type="Gene3D" id="1.25.40.20">
    <property type="entry name" value="Ankyrin repeat-containing domain"/>
    <property type="match status" value="2"/>
</dbReference>
<protein>
    <recommendedName>
        <fullName evidence="7">BZIP domain-containing protein</fullName>
    </recommendedName>
</protein>
<evidence type="ECO:0000256" key="2">
    <source>
        <dbReference type="ARBA" id="ARBA00023043"/>
    </source>
</evidence>
<evidence type="ECO:0008006" key="7">
    <source>
        <dbReference type="Google" id="ProtNLM"/>
    </source>
</evidence>
<proteinExistence type="predicted"/>
<gene>
    <name evidence="5" type="ORF">QTJ16_004197</name>
</gene>
<name>A0AAD9T1N1_9HELO</name>
<feature type="repeat" description="ANK" evidence="3">
    <location>
        <begin position="116"/>
        <end position="148"/>
    </location>
</feature>
<dbReference type="Proteomes" id="UP001285354">
    <property type="component" value="Unassembled WGS sequence"/>
</dbReference>